<accession>A0AAD4MWE4</accession>
<protein>
    <submittedName>
        <fullName evidence="2">GUstatory Receptor family</fullName>
    </submittedName>
</protein>
<dbReference type="Proteomes" id="UP001201812">
    <property type="component" value="Unassembled WGS sequence"/>
</dbReference>
<dbReference type="PANTHER" id="PTHR34492">
    <property type="entry name" value="GUSTATORY RECEPTOR FAMILY"/>
    <property type="match status" value="1"/>
</dbReference>
<feature type="transmembrane region" description="Helical" evidence="1">
    <location>
        <begin position="167"/>
        <end position="189"/>
    </location>
</feature>
<sequence length="439" mass="50325">MLGAQSNGVRRFVCRLFTMTTSTVSLSKNGGLCSQSVVKKARKNHCVESRAMDAISLLKMTGLYLCDHIRKDRNVQHRPTICCTLRYIRVAFLFLATILYALRSLYRIFTQYHHFTLHDVGYMAFVVYWQLSGSIQHIIDHILFPICNENIVTNWMQKKRRSTKTKWLMVSWAIIVWMFLQNTASIIMRPIKKNVSFFEPTMGLHSFDFIYRFISVYDMAVHNIVLCFFVLIVTCITIELEQFNMTLREIILLHSSNGSSPTSNISDKFLAKRLLRAFTAHKELGRKIHAVDKIFQHYVLVMVATGTPISIFALVSLIRIPKSWTLFIFYVKDVLCCLVHLVGFAFIPAQLYAQYNAVQTYIVCSSSHLTKNDDKKVHHIALSFVQECSEVKVGLSLGGLIVVTKPFLFQCVSILLPYLVLSLQANLGTDGKEGNRNWH</sequence>
<keyword evidence="3" id="KW-1185">Reference proteome</keyword>
<feature type="transmembrane region" description="Helical" evidence="1">
    <location>
        <begin position="324"/>
        <end position="347"/>
    </location>
</feature>
<keyword evidence="1" id="KW-0812">Transmembrane</keyword>
<reference evidence="2" key="1">
    <citation type="submission" date="2022-01" db="EMBL/GenBank/DDBJ databases">
        <title>Genome Sequence Resource for Two Populations of Ditylenchus destructor, the Migratory Endoparasitic Phytonematode.</title>
        <authorList>
            <person name="Zhang H."/>
            <person name="Lin R."/>
            <person name="Xie B."/>
        </authorList>
    </citation>
    <scope>NUCLEOTIDE SEQUENCE</scope>
    <source>
        <strain evidence="2">BazhouSP</strain>
    </source>
</reference>
<feature type="transmembrane region" description="Helical" evidence="1">
    <location>
        <begin position="126"/>
        <end position="146"/>
    </location>
</feature>
<dbReference type="EMBL" id="JAKKPZ010000034">
    <property type="protein sequence ID" value="KAI1708678.1"/>
    <property type="molecule type" value="Genomic_DNA"/>
</dbReference>
<comment type="caution">
    <text evidence="2">The sequence shown here is derived from an EMBL/GenBank/DDBJ whole genome shotgun (WGS) entry which is preliminary data.</text>
</comment>
<dbReference type="AlphaFoldDB" id="A0AAD4MWE4"/>
<gene>
    <name evidence="2" type="ORF">DdX_11757</name>
</gene>
<keyword evidence="1" id="KW-0472">Membrane</keyword>
<evidence type="ECO:0000313" key="2">
    <source>
        <dbReference type="EMBL" id="KAI1708678.1"/>
    </source>
</evidence>
<proteinExistence type="predicted"/>
<keyword evidence="1" id="KW-1133">Transmembrane helix</keyword>
<feature type="transmembrane region" description="Helical" evidence="1">
    <location>
        <begin position="295"/>
        <end position="318"/>
    </location>
</feature>
<evidence type="ECO:0000313" key="3">
    <source>
        <dbReference type="Proteomes" id="UP001201812"/>
    </source>
</evidence>
<name>A0AAD4MWE4_9BILA</name>
<evidence type="ECO:0000256" key="1">
    <source>
        <dbReference type="SAM" id="Phobius"/>
    </source>
</evidence>
<feature type="transmembrane region" description="Helical" evidence="1">
    <location>
        <begin position="87"/>
        <end position="106"/>
    </location>
</feature>
<keyword evidence="2" id="KW-0675">Receptor</keyword>
<dbReference type="PANTHER" id="PTHR34492:SF2">
    <property type="entry name" value="G PROTEIN-COUPLED RECEPTOR"/>
    <property type="match status" value="1"/>
</dbReference>
<feature type="transmembrane region" description="Helical" evidence="1">
    <location>
        <begin position="209"/>
        <end position="238"/>
    </location>
</feature>
<organism evidence="2 3">
    <name type="scientific">Ditylenchus destructor</name>
    <dbReference type="NCBI Taxonomy" id="166010"/>
    <lineage>
        <taxon>Eukaryota</taxon>
        <taxon>Metazoa</taxon>
        <taxon>Ecdysozoa</taxon>
        <taxon>Nematoda</taxon>
        <taxon>Chromadorea</taxon>
        <taxon>Rhabditida</taxon>
        <taxon>Tylenchina</taxon>
        <taxon>Tylenchomorpha</taxon>
        <taxon>Sphaerularioidea</taxon>
        <taxon>Anguinidae</taxon>
        <taxon>Anguininae</taxon>
        <taxon>Ditylenchus</taxon>
    </lineage>
</organism>